<dbReference type="AlphaFoldDB" id="A0A382W7P7"/>
<reference evidence="1" key="1">
    <citation type="submission" date="2018-05" db="EMBL/GenBank/DDBJ databases">
        <authorList>
            <person name="Lanie J.A."/>
            <person name="Ng W.-L."/>
            <person name="Kazmierczak K.M."/>
            <person name="Andrzejewski T.M."/>
            <person name="Davidsen T.M."/>
            <person name="Wayne K.J."/>
            <person name="Tettelin H."/>
            <person name="Glass J.I."/>
            <person name="Rusch D."/>
            <person name="Podicherti R."/>
            <person name="Tsui H.-C.T."/>
            <person name="Winkler M.E."/>
        </authorList>
    </citation>
    <scope>NUCLEOTIDE SEQUENCE</scope>
</reference>
<protein>
    <submittedName>
        <fullName evidence="1">Uncharacterized protein</fullName>
    </submittedName>
</protein>
<accession>A0A382W7P7</accession>
<name>A0A382W7P7_9ZZZZ</name>
<proteinExistence type="predicted"/>
<dbReference type="EMBL" id="UINC01157510">
    <property type="protein sequence ID" value="SVD54540.1"/>
    <property type="molecule type" value="Genomic_DNA"/>
</dbReference>
<organism evidence="1">
    <name type="scientific">marine metagenome</name>
    <dbReference type="NCBI Taxonomy" id="408172"/>
    <lineage>
        <taxon>unclassified sequences</taxon>
        <taxon>metagenomes</taxon>
        <taxon>ecological metagenomes</taxon>
    </lineage>
</organism>
<feature type="non-terminal residue" evidence="1">
    <location>
        <position position="1"/>
    </location>
</feature>
<evidence type="ECO:0000313" key="1">
    <source>
        <dbReference type="EMBL" id="SVD54540.1"/>
    </source>
</evidence>
<gene>
    <name evidence="1" type="ORF">METZ01_LOCUS407394</name>
</gene>
<sequence>FGDNRPAGLIYPVSRIPNLDGIVEAQPRVVSGDVEIVRSEQIEDGFSTWNAIRFGGITEVMTSAVGGDDAAHMLGTIDGRIKEAGGNGLKEDGIFNNAYVITQEASQDSREWIQEFNASFTGYYEGWSPAGRTAQFMGGIQQPHYNSGISNRAIFVG</sequence>